<dbReference type="Pfam" id="PF00034">
    <property type="entry name" value="Cytochrom_C"/>
    <property type="match status" value="1"/>
</dbReference>
<accession>A0ABS6WSQ9</accession>
<name>A0ABS6WSQ9_9HYPH</name>
<evidence type="ECO:0000259" key="4">
    <source>
        <dbReference type="PROSITE" id="PS51007"/>
    </source>
</evidence>
<keyword evidence="3" id="KW-0349">Heme</keyword>
<keyword evidence="1 3" id="KW-0479">Metal-binding</keyword>
<proteinExistence type="predicted"/>
<reference evidence="5" key="1">
    <citation type="submission" date="2021-07" db="EMBL/GenBank/DDBJ databases">
        <title>Pseudohoeflea marina sp. nov. a polyhydroxyalcanoate-producing bacterium.</title>
        <authorList>
            <person name="Zheng W."/>
            <person name="Yu S."/>
            <person name="Huang Y."/>
        </authorList>
    </citation>
    <scope>NUCLEOTIDE SEQUENCE</scope>
    <source>
        <strain evidence="5">DP4N28-3</strain>
    </source>
</reference>
<gene>
    <name evidence="5" type="ORF">KY465_17000</name>
</gene>
<evidence type="ECO:0000256" key="3">
    <source>
        <dbReference type="PROSITE-ProRule" id="PRU00433"/>
    </source>
</evidence>
<evidence type="ECO:0000313" key="6">
    <source>
        <dbReference type="Proteomes" id="UP001430804"/>
    </source>
</evidence>
<organism evidence="5 6">
    <name type="scientific">Pseudohoeflea coraliihabitans</name>
    <dbReference type="NCBI Taxonomy" id="2860393"/>
    <lineage>
        <taxon>Bacteria</taxon>
        <taxon>Pseudomonadati</taxon>
        <taxon>Pseudomonadota</taxon>
        <taxon>Alphaproteobacteria</taxon>
        <taxon>Hyphomicrobiales</taxon>
        <taxon>Rhizobiaceae</taxon>
        <taxon>Pseudohoeflea</taxon>
    </lineage>
</organism>
<comment type="caution">
    <text evidence="5">The sequence shown here is derived from an EMBL/GenBank/DDBJ whole genome shotgun (WGS) entry which is preliminary data.</text>
</comment>
<feature type="domain" description="Cytochrome c" evidence="4">
    <location>
        <begin position="40"/>
        <end position="126"/>
    </location>
</feature>
<dbReference type="InterPro" id="IPR009056">
    <property type="entry name" value="Cyt_c-like_dom"/>
</dbReference>
<sequence>MGVLAYEYLKPAEQDPHSVQTTAGISGAPLVEVKVPELSEQAEAGRALFDANCAACHGKNAAGQDGVAPPLVHKVYEPNHHSDMAFQLAAKSGVRAHHWRFGNMPPVEGVSEDEVNLIIEYVRSLQRANGIL</sequence>
<evidence type="ECO:0000256" key="2">
    <source>
        <dbReference type="ARBA" id="ARBA00023004"/>
    </source>
</evidence>
<evidence type="ECO:0000256" key="1">
    <source>
        <dbReference type="ARBA" id="ARBA00022723"/>
    </source>
</evidence>
<protein>
    <submittedName>
        <fullName evidence="5">Cytochrome c</fullName>
    </submittedName>
</protein>
<keyword evidence="2 3" id="KW-0408">Iron</keyword>
<keyword evidence="6" id="KW-1185">Reference proteome</keyword>
<dbReference type="PROSITE" id="PS51007">
    <property type="entry name" value="CYTC"/>
    <property type="match status" value="1"/>
</dbReference>
<dbReference type="Proteomes" id="UP001430804">
    <property type="component" value="Unassembled WGS sequence"/>
</dbReference>
<dbReference type="EMBL" id="JAHWQX010000004">
    <property type="protein sequence ID" value="MBW3098981.1"/>
    <property type="molecule type" value="Genomic_DNA"/>
</dbReference>
<evidence type="ECO:0000313" key="5">
    <source>
        <dbReference type="EMBL" id="MBW3098981.1"/>
    </source>
</evidence>